<evidence type="ECO:0000256" key="1">
    <source>
        <dbReference type="SAM" id="MobiDB-lite"/>
    </source>
</evidence>
<dbReference type="AlphaFoldDB" id="A0A438DH54"/>
<name>A0A438DH54_VITVI</name>
<feature type="region of interest" description="Disordered" evidence="1">
    <location>
        <begin position="13"/>
        <end position="38"/>
    </location>
</feature>
<dbReference type="PANTHER" id="PTHR33264:SF8">
    <property type="entry name" value="EXPRESSED PROTEIN"/>
    <property type="match status" value="1"/>
</dbReference>
<accession>A0A438DH54</accession>
<reference evidence="2 3" key="1">
    <citation type="journal article" date="2018" name="PLoS Genet.">
        <title>Population sequencing reveals clonal diversity and ancestral inbreeding in the grapevine cultivar Chardonnay.</title>
        <authorList>
            <person name="Roach M.J."/>
            <person name="Johnson D.L."/>
            <person name="Bohlmann J."/>
            <person name="van Vuuren H.J."/>
            <person name="Jones S.J."/>
            <person name="Pretorius I.S."/>
            <person name="Schmidt S.A."/>
            <person name="Borneman A.R."/>
        </authorList>
    </citation>
    <scope>NUCLEOTIDE SEQUENCE [LARGE SCALE GENOMIC DNA]</scope>
    <source>
        <strain evidence="3">cv. Chardonnay</strain>
        <tissue evidence="2">Leaf</tissue>
    </source>
</reference>
<dbReference type="PANTHER" id="PTHR33264">
    <property type="entry name" value="EXPRESSED PROTEIN"/>
    <property type="match status" value="1"/>
</dbReference>
<comment type="caution">
    <text evidence="2">The sequence shown here is derived from an EMBL/GenBank/DDBJ whole genome shotgun (WGS) entry which is preliminary data.</text>
</comment>
<dbReference type="Proteomes" id="UP000288805">
    <property type="component" value="Unassembled WGS sequence"/>
</dbReference>
<sequence length="286" mass="31603">MMSISILHKLFSGTSSPRTSESETVNNRPQTLPATTSVPYILDPSRPDFLCRLSSARPGLLLPPPLNTHLSGRTSSVPSPNLSSIFLGRVCFFSRVSICIFQLGLLSACNLGHSRILIKNKGNRFLPILLCYLFHHDSANRHAPTFPEPPATTAGQPILSGSIRFAEVAGETTAECAAVACCCPCGLVNLLVLAVYKVPAGLCRRALKKKRLRRMIKKGLLQPRRRRCPCGCDDTELQIHPISGDVTDTDISVKSNESEQEVMDLEKEMWEKFYSTGFWRSSSQRE</sequence>
<evidence type="ECO:0000313" key="2">
    <source>
        <dbReference type="EMBL" id="RVW34771.1"/>
    </source>
</evidence>
<dbReference type="EMBL" id="QGNW01001624">
    <property type="protein sequence ID" value="RVW34771.1"/>
    <property type="molecule type" value="Genomic_DNA"/>
</dbReference>
<protein>
    <submittedName>
        <fullName evidence="2">Uncharacterized protein</fullName>
    </submittedName>
</protein>
<proteinExistence type="predicted"/>
<gene>
    <name evidence="2" type="ORF">CK203_104432</name>
</gene>
<organism evidence="2 3">
    <name type="scientific">Vitis vinifera</name>
    <name type="common">Grape</name>
    <dbReference type="NCBI Taxonomy" id="29760"/>
    <lineage>
        <taxon>Eukaryota</taxon>
        <taxon>Viridiplantae</taxon>
        <taxon>Streptophyta</taxon>
        <taxon>Embryophyta</taxon>
        <taxon>Tracheophyta</taxon>
        <taxon>Spermatophyta</taxon>
        <taxon>Magnoliopsida</taxon>
        <taxon>eudicotyledons</taxon>
        <taxon>Gunneridae</taxon>
        <taxon>Pentapetalae</taxon>
        <taxon>rosids</taxon>
        <taxon>Vitales</taxon>
        <taxon>Vitaceae</taxon>
        <taxon>Viteae</taxon>
        <taxon>Vitis</taxon>
    </lineage>
</organism>
<evidence type="ECO:0000313" key="3">
    <source>
        <dbReference type="Proteomes" id="UP000288805"/>
    </source>
</evidence>